<sequence>MDQLVNFIIRPPRADYNPANDLLDEQFMLKGRWFHRKDLEVTNSKGNVTDVVTIYLLKFRRKALPCVIYCHGNSGCRADASEAAIILLPSNISVFALDFSGSGLSDGEHVTLGWNEKDDLKVVVNYLRSDANVSCIGLWGRSMGAVTSLMYGVEDPSIAGMVLDSPFSNLVDLMMELVDTYKYPLPKFTVKLAIQHMRRIIRKKANFDIMDLDAIQPAKCCFVPVLIGHATDDDFIQPHHSDRIYDAYAGDKNIIKFDGDHNSPRPQFYFDSITIFFHNVLNPPKDSPDENYLHTMHDYFDQDNWAAINEVDYGNQRLILPPSEDAISQLRSKRPMSRMEVPSEVSCTENMHKPEENGDESDLDSSSSKVFVSNVSNAHSSSRHIPGQSNGECLAYNLDGFPDIPVTIEDEERMIMEAIIESLRDMKQEQNQKDEQCSASAAASHLASSAASVSNCLADDAESCATITSMKPSNEATLETNESCKTEAMISKECSTGNGSSSGSRSLVGESNSEQESEMADGTRATLVVQKSSAGHGANRWGSLFRTNR</sequence>
<dbReference type="EMBL" id="JADCNL010000005">
    <property type="protein sequence ID" value="KAG0481220.1"/>
    <property type="molecule type" value="Genomic_DNA"/>
</dbReference>
<dbReference type="Pfam" id="PF12146">
    <property type="entry name" value="Hydrolase_4"/>
    <property type="match status" value="1"/>
</dbReference>
<reference evidence="3 4" key="1">
    <citation type="journal article" date="2020" name="Nat. Food">
        <title>A phased Vanilla planifolia genome enables genetic improvement of flavour and production.</title>
        <authorList>
            <person name="Hasing T."/>
            <person name="Tang H."/>
            <person name="Brym M."/>
            <person name="Khazi F."/>
            <person name="Huang T."/>
            <person name="Chambers A.H."/>
        </authorList>
    </citation>
    <scope>NUCLEOTIDE SEQUENCE [LARGE SCALE GENOMIC DNA]</scope>
    <source>
        <tissue evidence="3">Leaf</tissue>
    </source>
</reference>
<name>A0A835QWW8_VANPL</name>
<keyword evidence="4" id="KW-1185">Reference proteome</keyword>
<comment type="caution">
    <text evidence="3">The sequence shown here is derived from an EMBL/GenBank/DDBJ whole genome shotgun (WGS) entry which is preliminary data.</text>
</comment>
<feature type="region of interest" description="Disordered" evidence="1">
    <location>
        <begin position="331"/>
        <end position="368"/>
    </location>
</feature>
<dbReference type="Gene3D" id="3.40.50.1820">
    <property type="entry name" value="alpha/beta hydrolase"/>
    <property type="match status" value="1"/>
</dbReference>
<protein>
    <recommendedName>
        <fullName evidence="2">Serine aminopeptidase S33 domain-containing protein</fullName>
    </recommendedName>
</protein>
<dbReference type="InterPro" id="IPR029058">
    <property type="entry name" value="AB_hydrolase_fold"/>
</dbReference>
<organism evidence="3 4">
    <name type="scientific">Vanilla planifolia</name>
    <name type="common">Vanilla</name>
    <dbReference type="NCBI Taxonomy" id="51239"/>
    <lineage>
        <taxon>Eukaryota</taxon>
        <taxon>Viridiplantae</taxon>
        <taxon>Streptophyta</taxon>
        <taxon>Embryophyta</taxon>
        <taxon>Tracheophyta</taxon>
        <taxon>Spermatophyta</taxon>
        <taxon>Magnoliopsida</taxon>
        <taxon>Liliopsida</taxon>
        <taxon>Asparagales</taxon>
        <taxon>Orchidaceae</taxon>
        <taxon>Vanilloideae</taxon>
        <taxon>Vanilleae</taxon>
        <taxon>Vanilla</taxon>
    </lineage>
</organism>
<dbReference type="AlphaFoldDB" id="A0A835QWW8"/>
<dbReference type="InterPro" id="IPR022742">
    <property type="entry name" value="Hydrolase_4"/>
</dbReference>
<dbReference type="Proteomes" id="UP000636800">
    <property type="component" value="Chromosome 5"/>
</dbReference>
<dbReference type="OrthoDB" id="194139at2759"/>
<evidence type="ECO:0000259" key="2">
    <source>
        <dbReference type="Pfam" id="PF12146"/>
    </source>
</evidence>
<evidence type="ECO:0000313" key="3">
    <source>
        <dbReference type="EMBL" id="KAG0481220.1"/>
    </source>
</evidence>
<feature type="region of interest" description="Disordered" evidence="1">
    <location>
        <begin position="493"/>
        <end position="525"/>
    </location>
</feature>
<proteinExistence type="predicted"/>
<evidence type="ECO:0000313" key="4">
    <source>
        <dbReference type="Proteomes" id="UP000636800"/>
    </source>
</evidence>
<evidence type="ECO:0000256" key="1">
    <source>
        <dbReference type="SAM" id="MobiDB-lite"/>
    </source>
</evidence>
<feature type="domain" description="Serine aminopeptidase S33" evidence="2">
    <location>
        <begin position="66"/>
        <end position="179"/>
    </location>
</feature>
<gene>
    <name evidence="3" type="ORF">HPP92_012078</name>
</gene>
<dbReference type="PANTHER" id="PTHR43358">
    <property type="entry name" value="ALPHA/BETA-HYDROLASE"/>
    <property type="match status" value="1"/>
</dbReference>
<dbReference type="SUPFAM" id="SSF53474">
    <property type="entry name" value="alpha/beta-Hydrolases"/>
    <property type="match status" value="1"/>
</dbReference>
<dbReference type="PANTHER" id="PTHR43358:SF4">
    <property type="entry name" value="ALPHA_BETA HYDROLASE FOLD-1 DOMAIN-CONTAINING PROTEIN"/>
    <property type="match status" value="1"/>
</dbReference>
<dbReference type="InterPro" id="IPR052920">
    <property type="entry name" value="DNA-binding_regulatory"/>
</dbReference>
<feature type="compositionally biased region" description="Low complexity" evidence="1">
    <location>
        <begin position="495"/>
        <end position="512"/>
    </location>
</feature>
<accession>A0A835QWW8</accession>